<dbReference type="RefSeq" id="WP_042984831.1">
    <property type="nucleotide sequence ID" value="NZ_KU356480.1"/>
</dbReference>
<proteinExistence type="predicted"/>
<sequence>MSKVLHVQQSLYNREKPNQKDDIMSFTLRHDNPAKLAHVAWCALVALGIARKYPNPPKNRVAANKFIGHWAIQAAKSGRFGNAFKDELDIWASNGIKNGMLSNMEKSLETVIETYQKKAEQAKRFPGSYKRRINNAGDKLKDAGWEITWGLDRDWETEGTYEATAENTAFIMREHFESFDNLGRLTAPITLLVISNNVQQLVDEFYDSGIVLFLHQKNRHKGRTQYAIEIWPDNNGNPEKHMPQTDA</sequence>
<dbReference type="Pfam" id="PF11140">
    <property type="entry name" value="DUF2913"/>
    <property type="match status" value="1"/>
</dbReference>
<dbReference type="EMBL" id="KU356480">
    <property type="protein sequence ID" value="ANS55732.1"/>
    <property type="molecule type" value="Genomic_DNA"/>
</dbReference>
<evidence type="ECO:0008006" key="2">
    <source>
        <dbReference type="Google" id="ProtNLM"/>
    </source>
</evidence>
<accession>A0A1B1LRT1</accession>
<dbReference type="AlphaFoldDB" id="A0A1B1LRT1"/>
<protein>
    <recommendedName>
        <fullName evidence="2">DUF2913 family protein</fullName>
    </recommendedName>
</protein>
<dbReference type="InterPro" id="IPR021316">
    <property type="entry name" value="DUF2913"/>
</dbReference>
<organism evidence="1">
    <name type="scientific">Vibrio parahaemolyticus</name>
    <dbReference type="NCBI Taxonomy" id="670"/>
    <lineage>
        <taxon>Bacteria</taxon>
        <taxon>Pseudomonadati</taxon>
        <taxon>Pseudomonadota</taxon>
        <taxon>Gammaproteobacteria</taxon>
        <taxon>Vibrionales</taxon>
        <taxon>Vibrionaceae</taxon>
        <taxon>Vibrio</taxon>
    </lineage>
</organism>
<name>A0A1B1LRT1_VIBPH</name>
<geneLocation type="plasmid" evidence="1">
    <name>pVPS92-VEB</name>
</geneLocation>
<evidence type="ECO:0000313" key="1">
    <source>
        <dbReference type="EMBL" id="ANS55732.1"/>
    </source>
</evidence>
<keyword evidence="1" id="KW-0614">Plasmid</keyword>
<reference evidence="1" key="1">
    <citation type="journal article" date="2016" name="Antimicrob. Agents Chemother.">
        <title>Genetic Characterization of a blaVEB-2-carrying plasmid in Vibrio parahaemolyticus.</title>
        <authorList>
            <person name="Li R."/>
            <person name="Ye L."/>
            <person name="Zheng Z."/>
            <person name="Chan E.W."/>
            <person name="Chen S."/>
        </authorList>
    </citation>
    <scope>NUCLEOTIDE SEQUENCE</scope>
    <source>
        <strain evidence="1">VPS92</strain>
        <plasmid evidence="1">pVPS92-VEB</plasmid>
    </source>
</reference>